<proteinExistence type="predicted"/>
<gene>
    <name evidence="2" type="ORF">K503DRAFT_777766</name>
</gene>
<dbReference type="GO" id="GO:0000398">
    <property type="term" value="P:mRNA splicing, via spliceosome"/>
    <property type="evidence" value="ECO:0007669"/>
    <property type="project" value="InterPro"/>
</dbReference>
<evidence type="ECO:0000256" key="1">
    <source>
        <dbReference type="SAM" id="MobiDB-lite"/>
    </source>
</evidence>
<evidence type="ECO:0000313" key="2">
    <source>
        <dbReference type="EMBL" id="OAX31216.1"/>
    </source>
</evidence>
<keyword evidence="3" id="KW-1185">Reference proteome</keyword>
<dbReference type="EMBL" id="KV449519">
    <property type="protein sequence ID" value="OAX31216.1"/>
    <property type="molecule type" value="Genomic_DNA"/>
</dbReference>
<dbReference type="STRING" id="1314800.A0A1B7MF45"/>
<accession>A0A1B7MF45</accession>
<sequence>MAGLFEIQTDPKNTRYVVVSGARQKDEDWDPEENGRFAIHGADTEGKAGLADPRPEALQGVSDHYGNDPYALSSLVRKRFRVEKKIEAQKRAEDDTLKGKYGLPEDLKLIENDAEASTRRGMNGRGLEQ</sequence>
<name>A0A1B7MF45_9AGAM</name>
<protein>
    <submittedName>
        <fullName evidence="2">Uncharacterized protein</fullName>
    </submittedName>
</protein>
<feature type="region of interest" description="Disordered" evidence="1">
    <location>
        <begin position="91"/>
        <end position="129"/>
    </location>
</feature>
<reference evidence="2 3" key="1">
    <citation type="submission" date="2016-06" db="EMBL/GenBank/DDBJ databases">
        <title>Comparative genomics of the ectomycorrhizal sister species Rhizopogon vinicolor and Rhizopogon vesiculosus (Basidiomycota: Boletales) reveals a divergence of the mating type B locus.</title>
        <authorList>
            <consortium name="DOE Joint Genome Institute"/>
            <person name="Mujic A.B."/>
            <person name="Kuo A."/>
            <person name="Tritt A."/>
            <person name="Lipzen A."/>
            <person name="Chen C."/>
            <person name="Johnson J."/>
            <person name="Sharma A."/>
            <person name="Barry K."/>
            <person name="Grigoriev I.V."/>
            <person name="Spatafora J.W."/>
        </authorList>
    </citation>
    <scope>NUCLEOTIDE SEQUENCE [LARGE SCALE GENOMIC DNA]</scope>
    <source>
        <strain evidence="2 3">AM-OR11-026</strain>
    </source>
</reference>
<evidence type="ECO:0000313" key="3">
    <source>
        <dbReference type="Proteomes" id="UP000092154"/>
    </source>
</evidence>
<feature type="compositionally biased region" description="Basic and acidic residues" evidence="1">
    <location>
        <begin position="91"/>
        <end position="111"/>
    </location>
</feature>
<feature type="region of interest" description="Disordered" evidence="1">
    <location>
        <begin position="23"/>
        <end position="65"/>
    </location>
</feature>
<dbReference type="InterPro" id="IPR007590">
    <property type="entry name" value="Saf4/Yju2"/>
</dbReference>
<dbReference type="InParanoid" id="A0A1B7MF45"/>
<dbReference type="OrthoDB" id="360327at2759"/>
<dbReference type="FunCoup" id="A0A1B7MF45">
    <property type="interactions" value="362"/>
</dbReference>
<dbReference type="Proteomes" id="UP000092154">
    <property type="component" value="Unassembled WGS sequence"/>
</dbReference>
<organism evidence="2 3">
    <name type="scientific">Rhizopogon vinicolor AM-OR11-026</name>
    <dbReference type="NCBI Taxonomy" id="1314800"/>
    <lineage>
        <taxon>Eukaryota</taxon>
        <taxon>Fungi</taxon>
        <taxon>Dikarya</taxon>
        <taxon>Basidiomycota</taxon>
        <taxon>Agaricomycotina</taxon>
        <taxon>Agaricomycetes</taxon>
        <taxon>Agaricomycetidae</taxon>
        <taxon>Boletales</taxon>
        <taxon>Suillineae</taxon>
        <taxon>Rhizopogonaceae</taxon>
        <taxon>Rhizopogon</taxon>
    </lineage>
</organism>
<dbReference type="AlphaFoldDB" id="A0A1B7MF45"/>
<dbReference type="Pfam" id="PF04502">
    <property type="entry name" value="Saf4_Yju2"/>
    <property type="match status" value="1"/>
</dbReference>